<gene>
    <name evidence="5" type="ORF">RRF57_003801</name>
</gene>
<feature type="compositionally biased region" description="Low complexity" evidence="3">
    <location>
        <begin position="323"/>
        <end position="333"/>
    </location>
</feature>
<dbReference type="InterPro" id="IPR051492">
    <property type="entry name" value="Dynamin-Rho_GEF"/>
</dbReference>
<feature type="compositionally biased region" description="Basic and acidic residues" evidence="3">
    <location>
        <begin position="1"/>
        <end position="12"/>
    </location>
</feature>
<feature type="compositionally biased region" description="Basic and acidic residues" evidence="3">
    <location>
        <begin position="228"/>
        <end position="237"/>
    </location>
</feature>
<dbReference type="Gene3D" id="1.20.1270.60">
    <property type="entry name" value="Arfaptin homology (AH) domain/BAR domain"/>
    <property type="match status" value="1"/>
</dbReference>
<dbReference type="Pfam" id="PF03114">
    <property type="entry name" value="BAR"/>
    <property type="match status" value="1"/>
</dbReference>
<dbReference type="SUPFAM" id="SSF103657">
    <property type="entry name" value="BAR/IMD domain-like"/>
    <property type="match status" value="1"/>
</dbReference>
<feature type="coiled-coil region" evidence="2">
    <location>
        <begin position="1644"/>
        <end position="1671"/>
    </location>
</feature>
<name>A0AAN7UI38_9PEZI</name>
<protein>
    <recommendedName>
        <fullName evidence="4">DH domain-containing protein</fullName>
    </recommendedName>
</protein>
<dbReference type="InterPro" id="IPR000219">
    <property type="entry name" value="DH_dom"/>
</dbReference>
<evidence type="ECO:0000259" key="4">
    <source>
        <dbReference type="PROSITE" id="PS50010"/>
    </source>
</evidence>
<feature type="region of interest" description="Disordered" evidence="3">
    <location>
        <begin position="380"/>
        <end position="546"/>
    </location>
</feature>
<dbReference type="EMBL" id="JAWHQM010000007">
    <property type="protein sequence ID" value="KAK5628083.1"/>
    <property type="molecule type" value="Genomic_DNA"/>
</dbReference>
<keyword evidence="2" id="KW-0175">Coiled coil</keyword>
<dbReference type="Pfam" id="PF00621">
    <property type="entry name" value="RhoGEF"/>
    <property type="match status" value="1"/>
</dbReference>
<feature type="region of interest" description="Disordered" evidence="3">
    <location>
        <begin position="1116"/>
        <end position="1168"/>
    </location>
</feature>
<feature type="compositionally biased region" description="Basic and acidic residues" evidence="3">
    <location>
        <begin position="585"/>
        <end position="600"/>
    </location>
</feature>
<feature type="region of interest" description="Disordered" evidence="3">
    <location>
        <begin position="49"/>
        <end position="103"/>
    </location>
</feature>
<reference evidence="5 6" key="1">
    <citation type="submission" date="2023-10" db="EMBL/GenBank/DDBJ databases">
        <title>Draft genome sequence of Xylaria bambusicola isolate GMP-LS, the root and basal stem rot pathogen of sugarcane in Indonesia.</title>
        <authorList>
            <person name="Selvaraj P."/>
            <person name="Muralishankar V."/>
            <person name="Muruganantham S."/>
            <person name="Sp S."/>
            <person name="Haryani S."/>
            <person name="Lau K.J.X."/>
            <person name="Naqvi N.I."/>
        </authorList>
    </citation>
    <scope>NUCLEOTIDE SEQUENCE [LARGE SCALE GENOMIC DNA]</scope>
    <source>
        <strain evidence="5">GMP-LS</strain>
    </source>
</reference>
<feature type="compositionally biased region" description="Polar residues" evidence="3">
    <location>
        <begin position="398"/>
        <end position="410"/>
    </location>
</feature>
<feature type="region of interest" description="Disordered" evidence="3">
    <location>
        <begin position="161"/>
        <end position="333"/>
    </location>
</feature>
<feature type="compositionally biased region" description="Polar residues" evidence="3">
    <location>
        <begin position="1793"/>
        <end position="1807"/>
    </location>
</feature>
<evidence type="ECO:0000256" key="2">
    <source>
        <dbReference type="SAM" id="Coils"/>
    </source>
</evidence>
<feature type="compositionally biased region" description="Polar residues" evidence="3">
    <location>
        <begin position="1847"/>
        <end position="1883"/>
    </location>
</feature>
<feature type="domain" description="DH" evidence="4">
    <location>
        <begin position="1246"/>
        <end position="1468"/>
    </location>
</feature>
<sequence>MDAGNREDEDRCLGATLPTRNFGAPSSAPRCPLRYHHQRPHQHYYPFGQKHENGHDHTHDHTNAHAHAHDHAHSHDFLPQQIFFPDPYPQSPGTDSGGAPSAASLTTTATSITFDDSLLGSHAAHNRDAIHANAAAGIESNGLFNPDDFYRIHLDGLMASTLPPPRHNRDAPLRSNGSGPAPRPVRPGVRPSVRSVSAPVEEGVTTSTGRSRPAAANTWNNRSLHKPSVKDLTKKFDQGTTHTSTSTPRKTPPRIPSRETSRSGSNGQPSYATGRSSASGSSVGTSTSTSPARRPTQQRRTGPDNNLSNSSQSFANRIAKPRSTVSVSSQASKSMTNLAPVTSTASIPALPQSRSLLFGEVEPAELRAGLAGHGIDGILTVKASPPNVSGALGRRQRSFSYTDAEPSSPSDWYRSVTGDPGGTGVADANVIHNTPKHARSRSEVGFTKPDPQQSKATRPTRPKPTLDTSASPSTSRIPVSVRKYSTPSSSSSPNSTRSNSPSTVRKPFPQGKKINANQNPGAKTPSTLATPAIKRQNRPGAISANGSTRLNAYISAPLPKLSPPLRSSRPRQPVSSASTISSRVKAIERDRSPSKRDPKANAKGNEPATRRRKISLGPIDYESRREQIKLSYTKSLRENEARAVSRKAAQEKRRKEEEEARALAAAEALKHEEVQIKLVEPDETTAATEPVGVRTITPDLIMERTGTAEADTSGLPPLQTVMTKIGVNELPMSSGDTGCERDSPILGMPGSFPSAEVAGDNEAPPSAVSNTTEFDAEPQTDPPVQEFSVVNTEDSRGIDGCHQPISQKSEYRSPFEDEPAAGDDLSIRIALDTSTGLLATPDGVSEPNGGVDSSQGAVATDQETYEAKLLQSPFYETKVTILGSGTDFPLPTVATHNPAAGASALEQQYPGNNNEQDCAYIESITIPDTNPTQATAEQTEPSSGLSEIAEFFVGPTIKHQGQLRGLTDSQVYGDAEVDKMTGDQQDLENPGYSLDSKRTEGSYPNLTVPRTSESINRASQTSVWTDFSMNSQDSSSGYNPIDHDSQRVAFTWREELADSETESRPESYRFNRNSMAIVRSRDVSPCGTYREPDVYESQHQLPEIDTGEEFGTAILSPKNSKGSAAIPVLPSHAPPPPPSDDASFHDVMTSAPPSEYYDDTRPNSYVDNEKDDHRLVLVDSLKRDSDCFVPIDSASRSIDQGSLTTSEDHEPQSNSSQLTSQQTLVESINIEQTIDLPAKERKRLFTRLETIKELIDTETFFIRDMNIVEEIYKGTAEACPKLDDKTIKLIFRNTDKIIQFHSAFLVELKEGVSSIYVPRTHRHVQKDAAGPGDGPTLTRAPTAASAQVNDDKDRETLLGPIFIRNIENMKQVHETFLKNSDHASKQLIQIQEDPTVQVWLNECNEVARELTRAWNLDSLLIKPMQRITKYPNLLIQLLHETPTDHPDRTSLEAAKVAVENAIEEINKTKKNFELVGQIVSRRRKESDVKVGFARAFGKRVDRLQPTSNKPSEDAEYLKLHEKFGDDYLRLQVVLRDVEFYTRQVTEHVHEFLQYLSSMELVMRIQPSPHPEIESKWVRFNVSMRDLEKIALEQHLSQVRKQVIEPFELVIKSYSNPSLAMKKRSKRRVDYEKFVQLQKSGKKVDKQLSDLVEQYEALNEALKKELPKLSTLTEKVGNICLGNFVSIQAQWYSIWKEKVKVVLEDTNNVPEFSDIVSTFFQDYKFQDEQINAIGIINPASKGRPSHSTSVDGVSSGFRLRPAERSPRHRGLSLNSDIAPSLPTPDFLKRHSGQFAASPSVGSTSSPNQYYRDYYTGVNGYTRPPSDSPKGPEFPLISRSVGTPPARPGTSQSHDSSGLVRQSAESNSQGRGSSNSAQPSPYQGSESHRFSGLFQSALPMSDTQERHLRRSQVSSRASSRERQPINGYNVLWLAASLFEFNIHTTKHEAGYPYLTYQAGEIFDVIAEKGELWLAKNQDDPNNLVGWLWSKHFAKLADD</sequence>
<dbReference type="PANTHER" id="PTHR22834">
    <property type="entry name" value="NUCLEAR FUSION PROTEIN FUS2"/>
    <property type="match status" value="1"/>
</dbReference>
<dbReference type="Proteomes" id="UP001305414">
    <property type="component" value="Unassembled WGS sequence"/>
</dbReference>
<dbReference type="PANTHER" id="PTHR22834:SF20">
    <property type="entry name" value="SH3 DOMAIN-CONTAINING PROTEIN"/>
    <property type="match status" value="1"/>
</dbReference>
<feature type="region of interest" description="Disordered" evidence="3">
    <location>
        <begin position="1"/>
        <end position="28"/>
    </location>
</feature>
<dbReference type="CDD" id="cd00160">
    <property type="entry name" value="RhoGEF"/>
    <property type="match status" value="1"/>
</dbReference>
<dbReference type="InterPro" id="IPR004148">
    <property type="entry name" value="BAR_dom"/>
</dbReference>
<evidence type="ECO:0000313" key="5">
    <source>
        <dbReference type="EMBL" id="KAK5628083.1"/>
    </source>
</evidence>
<proteinExistence type="predicted"/>
<feature type="compositionally biased region" description="Low complexity" evidence="3">
    <location>
        <begin position="186"/>
        <end position="200"/>
    </location>
</feature>
<keyword evidence="1" id="KW-0344">Guanine-nucleotide releasing factor</keyword>
<feature type="compositionally biased region" description="Polar residues" evidence="3">
    <location>
        <begin position="515"/>
        <end position="529"/>
    </location>
</feature>
<feature type="region of interest" description="Disordered" evidence="3">
    <location>
        <begin position="559"/>
        <end position="614"/>
    </location>
</feature>
<dbReference type="Gene3D" id="1.20.900.10">
    <property type="entry name" value="Dbl homology (DH) domain"/>
    <property type="match status" value="1"/>
</dbReference>
<evidence type="ECO:0000256" key="1">
    <source>
        <dbReference type="ARBA" id="ARBA00022658"/>
    </source>
</evidence>
<feature type="compositionally biased region" description="Low complexity" evidence="3">
    <location>
        <begin position="559"/>
        <end position="578"/>
    </location>
</feature>
<feature type="region of interest" description="Disordered" evidence="3">
    <location>
        <begin position="1737"/>
        <end position="1886"/>
    </location>
</feature>
<dbReference type="InterPro" id="IPR035899">
    <property type="entry name" value="DBL_dom_sf"/>
</dbReference>
<dbReference type="InterPro" id="IPR027267">
    <property type="entry name" value="AH/BAR_dom_sf"/>
</dbReference>
<dbReference type="CDD" id="cd07589">
    <property type="entry name" value="BAR_DNMBP"/>
    <property type="match status" value="1"/>
</dbReference>
<accession>A0AAN7UI38</accession>
<feature type="compositionally biased region" description="Polar residues" evidence="3">
    <location>
        <begin position="466"/>
        <end position="477"/>
    </location>
</feature>
<evidence type="ECO:0000313" key="6">
    <source>
        <dbReference type="Proteomes" id="UP001305414"/>
    </source>
</evidence>
<keyword evidence="6" id="KW-1185">Reference proteome</keyword>
<dbReference type="GO" id="GO:0005737">
    <property type="term" value="C:cytoplasm"/>
    <property type="evidence" value="ECO:0007669"/>
    <property type="project" value="InterPro"/>
</dbReference>
<feature type="compositionally biased region" description="Low complexity" evidence="3">
    <location>
        <begin position="1212"/>
        <end position="1221"/>
    </location>
</feature>
<feature type="compositionally biased region" description="Low complexity" evidence="3">
    <location>
        <begin position="485"/>
        <end position="503"/>
    </location>
</feature>
<feature type="compositionally biased region" description="Basic and acidic residues" evidence="3">
    <location>
        <begin position="49"/>
        <end position="76"/>
    </location>
</feature>
<feature type="region of interest" description="Disordered" evidence="3">
    <location>
        <begin position="981"/>
        <end position="1009"/>
    </location>
</feature>
<dbReference type="PROSITE" id="PS50010">
    <property type="entry name" value="DH_2"/>
    <property type="match status" value="1"/>
</dbReference>
<feature type="region of interest" description="Disordered" evidence="3">
    <location>
        <begin position="756"/>
        <end position="783"/>
    </location>
</feature>
<feature type="region of interest" description="Disordered" evidence="3">
    <location>
        <begin position="1899"/>
        <end position="1918"/>
    </location>
</feature>
<dbReference type="GO" id="GO:0005085">
    <property type="term" value="F:guanyl-nucleotide exchange factor activity"/>
    <property type="evidence" value="ECO:0007669"/>
    <property type="project" value="UniProtKB-KW"/>
</dbReference>
<feature type="compositionally biased region" description="Polar residues" evidence="3">
    <location>
        <begin position="298"/>
        <end position="315"/>
    </location>
</feature>
<feature type="compositionally biased region" description="Low complexity" evidence="3">
    <location>
        <begin position="240"/>
        <end position="249"/>
    </location>
</feature>
<feature type="region of interest" description="Disordered" evidence="3">
    <location>
        <begin position="1324"/>
        <end position="1345"/>
    </location>
</feature>
<dbReference type="SUPFAM" id="SSF48065">
    <property type="entry name" value="DBL homology domain (DH-domain)"/>
    <property type="match status" value="1"/>
</dbReference>
<dbReference type="SMART" id="SM00325">
    <property type="entry name" value="RhoGEF"/>
    <property type="match status" value="1"/>
</dbReference>
<dbReference type="GO" id="GO:0032955">
    <property type="term" value="P:regulation of division septum assembly"/>
    <property type="evidence" value="ECO:0007669"/>
    <property type="project" value="TreeGrafter"/>
</dbReference>
<organism evidence="5 6">
    <name type="scientific">Xylaria bambusicola</name>
    <dbReference type="NCBI Taxonomy" id="326684"/>
    <lineage>
        <taxon>Eukaryota</taxon>
        <taxon>Fungi</taxon>
        <taxon>Dikarya</taxon>
        <taxon>Ascomycota</taxon>
        <taxon>Pezizomycotina</taxon>
        <taxon>Sordariomycetes</taxon>
        <taxon>Xylariomycetidae</taxon>
        <taxon>Xylariales</taxon>
        <taxon>Xylariaceae</taxon>
        <taxon>Xylaria</taxon>
    </lineage>
</organism>
<feature type="region of interest" description="Disordered" evidence="3">
    <location>
        <begin position="1198"/>
        <end position="1221"/>
    </location>
</feature>
<dbReference type="GO" id="GO:0031991">
    <property type="term" value="P:regulation of actomyosin contractile ring contraction"/>
    <property type="evidence" value="ECO:0007669"/>
    <property type="project" value="TreeGrafter"/>
</dbReference>
<evidence type="ECO:0000256" key="3">
    <source>
        <dbReference type="SAM" id="MobiDB-lite"/>
    </source>
</evidence>
<feature type="region of interest" description="Disordered" evidence="3">
    <location>
        <begin position="638"/>
        <end position="658"/>
    </location>
</feature>
<comment type="caution">
    <text evidence="5">The sequence shown here is derived from an EMBL/GenBank/DDBJ whole genome shotgun (WGS) entry which is preliminary data.</text>
</comment>
<feature type="compositionally biased region" description="Low complexity" evidence="3">
    <location>
        <begin position="270"/>
        <end position="290"/>
    </location>
</feature>